<keyword evidence="3" id="KW-0597">Phosphoprotein</keyword>
<feature type="domain" description="Histidine kinase" evidence="8">
    <location>
        <begin position="275"/>
        <end position="488"/>
    </location>
</feature>
<dbReference type="Gene3D" id="3.30.565.10">
    <property type="entry name" value="Histidine kinase-like ATPase, C-terminal domain"/>
    <property type="match status" value="1"/>
</dbReference>
<evidence type="ECO:0000256" key="1">
    <source>
        <dbReference type="ARBA" id="ARBA00000085"/>
    </source>
</evidence>
<dbReference type="PROSITE" id="PS50109">
    <property type="entry name" value="HIS_KIN"/>
    <property type="match status" value="1"/>
</dbReference>
<dbReference type="Pfam" id="PF08448">
    <property type="entry name" value="PAS_4"/>
    <property type="match status" value="1"/>
</dbReference>
<dbReference type="SMART" id="SM00091">
    <property type="entry name" value="PAS"/>
    <property type="match status" value="2"/>
</dbReference>
<dbReference type="PANTHER" id="PTHR42878">
    <property type="entry name" value="TWO-COMPONENT HISTIDINE KINASE"/>
    <property type="match status" value="1"/>
</dbReference>
<dbReference type="FunFam" id="1.10.287.130:FF:000070">
    <property type="entry name" value="Histidine kinase sensor protein"/>
    <property type="match status" value="1"/>
</dbReference>
<dbReference type="SMART" id="SM00387">
    <property type="entry name" value="HATPase_c"/>
    <property type="match status" value="1"/>
</dbReference>
<sequence length="488" mass="55710">KIREKHRLEAKELLAKVTGSVTDMLYALDKNLKYIYWNRACEEITGISSKDVIGKHVTDVFSEDETTAKAMASYRRVLLKGKAESAIFEYEHGGETTILEIHIYPLGEGISVFARDITDHMNAERKLEIERKKLHKILDCIPEGIYLIDESYDIDYANPALIKEYGLIENKKCFEFFQGFKAPCPWCGIDRASSSQPARWECSFEKSGRICELISIPVSNDDGSISKLQILHDITKIRTYQEEVERMNVELEARVAERTTQLEAVNKELEAFAFSVSHDLRAPLRAVDGYSRIIEEDYADILDNEGVRLFGVIKRNIKKMDQLIIDLLALSRLNRTELVKSKIDMTGMVNSIFHEVITAELRDKVKLTLKNLPEAYGDSVMMKQVWVNLLSNALKFSSCRELIEIEVGGYSENGINTYYVKDNGVGFNQKYESKLFEVFQRLHSSKEFEGTGVGLSIVQRIIHRHGGFVRAEGNEDHGATFYFSIPER</sequence>
<dbReference type="GO" id="GO:0016020">
    <property type="term" value="C:membrane"/>
    <property type="evidence" value="ECO:0007669"/>
    <property type="project" value="UniProtKB-SubCell"/>
</dbReference>
<evidence type="ECO:0000313" key="10">
    <source>
        <dbReference type="EMBL" id="HDP77002.1"/>
    </source>
</evidence>
<dbReference type="Gene3D" id="1.10.287.130">
    <property type="match status" value="1"/>
</dbReference>
<dbReference type="GO" id="GO:0000156">
    <property type="term" value="F:phosphorelay response regulator activity"/>
    <property type="evidence" value="ECO:0007669"/>
    <property type="project" value="TreeGrafter"/>
</dbReference>
<feature type="non-terminal residue" evidence="10">
    <location>
        <position position="1"/>
    </location>
</feature>
<feature type="domain" description="PAS" evidence="9">
    <location>
        <begin position="10"/>
        <end position="81"/>
    </location>
</feature>
<dbReference type="InterPro" id="IPR013656">
    <property type="entry name" value="PAS_4"/>
</dbReference>
<gene>
    <name evidence="10" type="ORF">ENN47_02210</name>
</gene>
<dbReference type="InterPro" id="IPR050351">
    <property type="entry name" value="BphY/WalK/GraS-like"/>
</dbReference>
<dbReference type="PRINTS" id="PR00344">
    <property type="entry name" value="BCTRLSENSOR"/>
</dbReference>
<dbReference type="InterPro" id="IPR000014">
    <property type="entry name" value="PAS"/>
</dbReference>
<accession>A0A7C1GP40</accession>
<dbReference type="GO" id="GO:0000155">
    <property type="term" value="F:phosphorelay sensor kinase activity"/>
    <property type="evidence" value="ECO:0007669"/>
    <property type="project" value="InterPro"/>
</dbReference>
<dbReference type="InterPro" id="IPR005467">
    <property type="entry name" value="His_kinase_dom"/>
</dbReference>
<evidence type="ECO:0000259" key="8">
    <source>
        <dbReference type="PROSITE" id="PS50109"/>
    </source>
</evidence>
<evidence type="ECO:0000256" key="4">
    <source>
        <dbReference type="ARBA" id="ARBA00022679"/>
    </source>
</evidence>
<dbReference type="InterPro" id="IPR003594">
    <property type="entry name" value="HATPase_dom"/>
</dbReference>
<evidence type="ECO:0000256" key="5">
    <source>
        <dbReference type="ARBA" id="ARBA00022777"/>
    </source>
</evidence>
<dbReference type="PANTHER" id="PTHR42878:SF15">
    <property type="entry name" value="BACTERIOPHYTOCHROME"/>
    <property type="match status" value="1"/>
</dbReference>
<dbReference type="Proteomes" id="UP000886198">
    <property type="component" value="Unassembled WGS sequence"/>
</dbReference>
<dbReference type="GO" id="GO:0030295">
    <property type="term" value="F:protein kinase activator activity"/>
    <property type="evidence" value="ECO:0007669"/>
    <property type="project" value="TreeGrafter"/>
</dbReference>
<proteinExistence type="predicted"/>
<dbReference type="PROSITE" id="PS50112">
    <property type="entry name" value="PAS"/>
    <property type="match status" value="1"/>
</dbReference>
<dbReference type="InterPro" id="IPR035965">
    <property type="entry name" value="PAS-like_dom_sf"/>
</dbReference>
<keyword evidence="4" id="KW-0808">Transferase</keyword>
<evidence type="ECO:0000256" key="7">
    <source>
        <dbReference type="SAM" id="Coils"/>
    </source>
</evidence>
<dbReference type="SUPFAM" id="SSF47384">
    <property type="entry name" value="Homodimeric domain of signal transducing histidine kinase"/>
    <property type="match status" value="1"/>
</dbReference>
<comment type="caution">
    <text evidence="10">The sequence shown here is derived from an EMBL/GenBank/DDBJ whole genome shotgun (WGS) entry which is preliminary data.</text>
</comment>
<dbReference type="EMBL" id="DSBT01000065">
    <property type="protein sequence ID" value="HDP77002.1"/>
    <property type="molecule type" value="Genomic_DNA"/>
</dbReference>
<reference evidence="10" key="1">
    <citation type="journal article" date="2020" name="mSystems">
        <title>Genome- and Community-Level Interaction Insights into Carbon Utilization and Element Cycling Functions of Hydrothermarchaeota in Hydrothermal Sediment.</title>
        <authorList>
            <person name="Zhou Z."/>
            <person name="Liu Y."/>
            <person name="Xu W."/>
            <person name="Pan J."/>
            <person name="Luo Z.H."/>
            <person name="Li M."/>
        </authorList>
    </citation>
    <scope>NUCLEOTIDE SEQUENCE [LARGE SCALE GENOMIC DNA]</scope>
    <source>
        <strain evidence="10">SpSt-1179</strain>
    </source>
</reference>
<feature type="coiled-coil region" evidence="7">
    <location>
        <begin position="237"/>
        <end position="268"/>
    </location>
</feature>
<dbReference type="Pfam" id="PF02518">
    <property type="entry name" value="HATPase_c"/>
    <property type="match status" value="1"/>
</dbReference>
<dbReference type="InterPro" id="IPR036097">
    <property type="entry name" value="HisK_dim/P_sf"/>
</dbReference>
<dbReference type="SMART" id="SM00388">
    <property type="entry name" value="HisKA"/>
    <property type="match status" value="1"/>
</dbReference>
<keyword evidence="7" id="KW-0175">Coiled coil</keyword>
<dbReference type="EC" id="2.7.13.3" evidence="2"/>
<keyword evidence="5" id="KW-0418">Kinase</keyword>
<evidence type="ECO:0000256" key="3">
    <source>
        <dbReference type="ARBA" id="ARBA00022553"/>
    </source>
</evidence>
<keyword evidence="6" id="KW-0472">Membrane</keyword>
<dbReference type="InterPro" id="IPR004358">
    <property type="entry name" value="Sig_transdc_His_kin-like_C"/>
</dbReference>
<dbReference type="SUPFAM" id="SSF55874">
    <property type="entry name" value="ATPase domain of HSP90 chaperone/DNA topoisomerase II/histidine kinase"/>
    <property type="match status" value="1"/>
</dbReference>
<protein>
    <recommendedName>
        <fullName evidence="2">histidine kinase</fullName>
        <ecNumber evidence="2">2.7.13.3</ecNumber>
    </recommendedName>
</protein>
<dbReference type="SUPFAM" id="SSF55785">
    <property type="entry name" value="PYP-like sensor domain (PAS domain)"/>
    <property type="match status" value="2"/>
</dbReference>
<dbReference type="InterPro" id="IPR036890">
    <property type="entry name" value="HATPase_C_sf"/>
</dbReference>
<dbReference type="GO" id="GO:0007234">
    <property type="term" value="P:osmosensory signaling via phosphorelay pathway"/>
    <property type="evidence" value="ECO:0007669"/>
    <property type="project" value="TreeGrafter"/>
</dbReference>
<comment type="catalytic activity">
    <reaction evidence="1">
        <text>ATP + protein L-histidine = ADP + protein N-phospho-L-histidine.</text>
        <dbReference type="EC" id="2.7.13.3"/>
    </reaction>
</comment>
<dbReference type="FunFam" id="3.30.565.10:FF:000006">
    <property type="entry name" value="Sensor histidine kinase WalK"/>
    <property type="match status" value="1"/>
</dbReference>
<dbReference type="Pfam" id="PF13426">
    <property type="entry name" value="PAS_9"/>
    <property type="match status" value="1"/>
</dbReference>
<evidence type="ECO:0000256" key="6">
    <source>
        <dbReference type="ARBA" id="ARBA00023136"/>
    </source>
</evidence>
<name>A0A7C1GP40_9BACT</name>
<dbReference type="NCBIfam" id="TIGR00229">
    <property type="entry name" value="sensory_box"/>
    <property type="match status" value="1"/>
</dbReference>
<dbReference type="AlphaFoldDB" id="A0A7C1GP40"/>
<dbReference type="CDD" id="cd00130">
    <property type="entry name" value="PAS"/>
    <property type="match status" value="1"/>
</dbReference>
<evidence type="ECO:0000259" key="9">
    <source>
        <dbReference type="PROSITE" id="PS50112"/>
    </source>
</evidence>
<organism evidence="10">
    <name type="scientific">Mesotoga infera</name>
    <dbReference type="NCBI Taxonomy" id="1236046"/>
    <lineage>
        <taxon>Bacteria</taxon>
        <taxon>Thermotogati</taxon>
        <taxon>Thermotogota</taxon>
        <taxon>Thermotogae</taxon>
        <taxon>Kosmotogales</taxon>
        <taxon>Kosmotogaceae</taxon>
        <taxon>Mesotoga</taxon>
    </lineage>
</organism>
<dbReference type="InterPro" id="IPR003661">
    <property type="entry name" value="HisK_dim/P_dom"/>
</dbReference>
<dbReference type="CDD" id="cd00082">
    <property type="entry name" value="HisKA"/>
    <property type="match status" value="1"/>
</dbReference>
<evidence type="ECO:0000256" key="2">
    <source>
        <dbReference type="ARBA" id="ARBA00012438"/>
    </source>
</evidence>
<dbReference type="Gene3D" id="3.30.450.20">
    <property type="entry name" value="PAS domain"/>
    <property type="match status" value="2"/>
</dbReference>
<dbReference type="Pfam" id="PF00512">
    <property type="entry name" value="HisKA"/>
    <property type="match status" value="1"/>
</dbReference>